<evidence type="ECO:0000256" key="1">
    <source>
        <dbReference type="ARBA" id="ARBA00012513"/>
    </source>
</evidence>
<dbReference type="PANTHER" id="PTHR47167">
    <property type="entry name" value="SERINE/THREONINE-PROTEIN KINASE TAO1-LIKE PROTEIN"/>
    <property type="match status" value="1"/>
</dbReference>
<evidence type="ECO:0000256" key="4">
    <source>
        <dbReference type="ARBA" id="ARBA00022741"/>
    </source>
</evidence>
<sequence length="853" mass="100499">MSFSGKNAQEKFQDIVREVRFMSSLRHEHVVMFRALYLKDNFAWLIMEYCLGSASDILEVHKSSLSEDAMSEICCGTLKGLSYLHKIPRIHRDIKAGNILLTSTGAVKIADFGSASLDSPANSFVGTPYWMAPEVILAMDEGQYDCRVDIWSLGITCIELAERKPPLFHMHAMSALYHIPQKPPPFLSNADNWSTEFQNFITVCLQKEPESRPYSQELLQHPFIIRDRPNGIVLQLVEKTQESVRLLDKQNYKRLQKLVLQNDSSLENKNGDVSSSETRACSYISVPTSTNLDMMDDDALSDVISLSDDNKIVGDLPHDGVKRSGTSALDQCSSQEPHSPKSLSSHSIMKSRSNEFEKGHPNKKTQQEIDEFIMKKKKEMSIGNRERFSTLRPASLISKEESDLRELREQMAVLKRMKQQHQRQFSTLALKNEQEKMEMNQQQRRDLDIQTSCFNKEMEKIKAKNRIEIEHFNRAQQVNEKKYVKQLKEVKETKMKHFVGMQKGEYKTLTTNYKKKLDSDLGLTTLTRKKLIREEKDRVLHRQSQEEHEYLDNQEEDGEKKTIVLRENMVQERHALEKRQLEEELNCSQKYKDLIQEVKRRQSSDEMDMSSKQMLCTHNLRLKLQDEQHTTEWLNQQDYNGRRERELRKKHLMEQKQQPRSLRLKENQIKRQFTEVARLQMRQYKMLEKQLLQDVPKHERGEVLKQAKEERNRKLLQLEAQYQKSIEEMLNQQTLRMDEAQSHEQEEMRRNFQQDQELLSSYQKKKQEELRRQHDAEKRALKDQNDAQIARLREDAFDSSSKLQEKRLERQRNLQTKHLQEMEEFRLQYIEKTIRGIDHNTDNKQIHRGSTAV</sequence>
<keyword evidence="3" id="KW-0808">Transferase</keyword>
<dbReference type="InterPro" id="IPR011009">
    <property type="entry name" value="Kinase-like_dom_sf"/>
</dbReference>
<dbReference type="PANTHER" id="PTHR47167:SF4">
    <property type="entry name" value="SERINE_THREONINE-PROTEIN KINASE TAO"/>
    <property type="match status" value="1"/>
</dbReference>
<keyword evidence="4" id="KW-0547">Nucleotide-binding</keyword>
<evidence type="ECO:0000313" key="13">
    <source>
        <dbReference type="Proteomes" id="UP001165289"/>
    </source>
</evidence>
<dbReference type="GO" id="GO:0005524">
    <property type="term" value="F:ATP binding"/>
    <property type="evidence" value="ECO:0007669"/>
    <property type="project" value="UniProtKB-KW"/>
</dbReference>
<evidence type="ECO:0000256" key="7">
    <source>
        <dbReference type="ARBA" id="ARBA00047899"/>
    </source>
</evidence>
<accession>A0AAV7JXG5</accession>
<keyword evidence="6" id="KW-0067">ATP-binding</keyword>
<dbReference type="GO" id="GO:0005737">
    <property type="term" value="C:cytoplasm"/>
    <property type="evidence" value="ECO:0007669"/>
    <property type="project" value="TreeGrafter"/>
</dbReference>
<evidence type="ECO:0000259" key="11">
    <source>
        <dbReference type="PROSITE" id="PS50011"/>
    </source>
</evidence>
<dbReference type="SMART" id="SM00220">
    <property type="entry name" value="S_TKc"/>
    <property type="match status" value="1"/>
</dbReference>
<evidence type="ECO:0000256" key="10">
    <source>
        <dbReference type="SAM" id="MobiDB-lite"/>
    </source>
</evidence>
<proteinExistence type="predicted"/>
<dbReference type="EMBL" id="JAKMXF010000266">
    <property type="protein sequence ID" value="KAI6653505.1"/>
    <property type="molecule type" value="Genomic_DNA"/>
</dbReference>
<comment type="catalytic activity">
    <reaction evidence="8">
        <text>L-seryl-[protein] + ATP = O-phospho-L-seryl-[protein] + ADP + H(+)</text>
        <dbReference type="Rhea" id="RHEA:17989"/>
        <dbReference type="Rhea" id="RHEA-COMP:9863"/>
        <dbReference type="Rhea" id="RHEA-COMP:11604"/>
        <dbReference type="ChEBI" id="CHEBI:15378"/>
        <dbReference type="ChEBI" id="CHEBI:29999"/>
        <dbReference type="ChEBI" id="CHEBI:30616"/>
        <dbReference type="ChEBI" id="CHEBI:83421"/>
        <dbReference type="ChEBI" id="CHEBI:456216"/>
        <dbReference type="EC" id="2.7.11.1"/>
    </reaction>
</comment>
<dbReference type="FunFam" id="1.10.510.10:FF:000877">
    <property type="entry name" value="TAO kinase 2"/>
    <property type="match status" value="1"/>
</dbReference>
<comment type="catalytic activity">
    <reaction evidence="7">
        <text>L-threonyl-[protein] + ATP = O-phospho-L-threonyl-[protein] + ADP + H(+)</text>
        <dbReference type="Rhea" id="RHEA:46608"/>
        <dbReference type="Rhea" id="RHEA-COMP:11060"/>
        <dbReference type="Rhea" id="RHEA-COMP:11605"/>
        <dbReference type="ChEBI" id="CHEBI:15378"/>
        <dbReference type="ChEBI" id="CHEBI:30013"/>
        <dbReference type="ChEBI" id="CHEBI:30616"/>
        <dbReference type="ChEBI" id="CHEBI:61977"/>
        <dbReference type="ChEBI" id="CHEBI:456216"/>
        <dbReference type="EC" id="2.7.11.1"/>
    </reaction>
</comment>
<dbReference type="Proteomes" id="UP001165289">
    <property type="component" value="Unassembled WGS sequence"/>
</dbReference>
<dbReference type="GO" id="GO:0004674">
    <property type="term" value="F:protein serine/threonine kinase activity"/>
    <property type="evidence" value="ECO:0007669"/>
    <property type="project" value="UniProtKB-KW"/>
</dbReference>
<keyword evidence="2" id="KW-0723">Serine/threonine-protein kinase</keyword>
<name>A0AAV7JXG5_9METZ</name>
<organism evidence="12 13">
    <name type="scientific">Oopsacas minuta</name>
    <dbReference type="NCBI Taxonomy" id="111878"/>
    <lineage>
        <taxon>Eukaryota</taxon>
        <taxon>Metazoa</taxon>
        <taxon>Porifera</taxon>
        <taxon>Hexactinellida</taxon>
        <taxon>Hexasterophora</taxon>
        <taxon>Lyssacinosida</taxon>
        <taxon>Leucopsacidae</taxon>
        <taxon>Oopsacas</taxon>
    </lineage>
</organism>
<gene>
    <name evidence="12" type="ORF">LOD99_3401</name>
</gene>
<keyword evidence="13" id="KW-1185">Reference proteome</keyword>
<feature type="compositionally biased region" description="Basic and acidic residues" evidence="10">
    <location>
        <begin position="765"/>
        <end position="786"/>
    </location>
</feature>
<dbReference type="Gene3D" id="1.10.510.10">
    <property type="entry name" value="Transferase(Phosphotransferase) domain 1"/>
    <property type="match status" value="1"/>
</dbReference>
<evidence type="ECO:0000256" key="5">
    <source>
        <dbReference type="ARBA" id="ARBA00022777"/>
    </source>
</evidence>
<feature type="region of interest" description="Disordered" evidence="10">
    <location>
        <begin position="764"/>
        <end position="786"/>
    </location>
</feature>
<feature type="region of interest" description="Disordered" evidence="10">
    <location>
        <begin position="315"/>
        <end position="368"/>
    </location>
</feature>
<evidence type="ECO:0000256" key="2">
    <source>
        <dbReference type="ARBA" id="ARBA00022527"/>
    </source>
</evidence>
<dbReference type="Pfam" id="PF00069">
    <property type="entry name" value="Pkinase"/>
    <property type="match status" value="1"/>
</dbReference>
<dbReference type="AlphaFoldDB" id="A0AAV7JXG5"/>
<feature type="domain" description="Protein kinase" evidence="11">
    <location>
        <begin position="1"/>
        <end position="224"/>
    </location>
</feature>
<evidence type="ECO:0000256" key="8">
    <source>
        <dbReference type="ARBA" id="ARBA00048679"/>
    </source>
</evidence>
<keyword evidence="5 12" id="KW-0418">Kinase</keyword>
<reference evidence="12 13" key="1">
    <citation type="journal article" date="2023" name="BMC Biol.">
        <title>The compact genome of the sponge Oopsacas minuta (Hexactinellida) is lacking key metazoan core genes.</title>
        <authorList>
            <person name="Santini S."/>
            <person name="Schenkelaars Q."/>
            <person name="Jourda C."/>
            <person name="Duchesne M."/>
            <person name="Belahbib H."/>
            <person name="Rocher C."/>
            <person name="Selva M."/>
            <person name="Riesgo A."/>
            <person name="Vervoort M."/>
            <person name="Leys S.P."/>
            <person name="Kodjabachian L."/>
            <person name="Le Bivic A."/>
            <person name="Borchiellini C."/>
            <person name="Claverie J.M."/>
            <person name="Renard E."/>
        </authorList>
    </citation>
    <scope>NUCLEOTIDE SEQUENCE [LARGE SCALE GENOMIC DNA]</scope>
    <source>
        <strain evidence="12">SPO-2</strain>
    </source>
</reference>
<evidence type="ECO:0000256" key="9">
    <source>
        <dbReference type="SAM" id="Coils"/>
    </source>
</evidence>
<dbReference type="PROSITE" id="PS50011">
    <property type="entry name" value="PROTEIN_KINASE_DOM"/>
    <property type="match status" value="1"/>
</dbReference>
<dbReference type="Gene3D" id="3.30.200.20">
    <property type="entry name" value="Phosphorylase Kinase, domain 1"/>
    <property type="match status" value="1"/>
</dbReference>
<evidence type="ECO:0000256" key="6">
    <source>
        <dbReference type="ARBA" id="ARBA00022840"/>
    </source>
</evidence>
<dbReference type="InterPro" id="IPR000719">
    <property type="entry name" value="Prot_kinase_dom"/>
</dbReference>
<comment type="caution">
    <text evidence="12">The sequence shown here is derived from an EMBL/GenBank/DDBJ whole genome shotgun (WGS) entry which is preliminary data.</text>
</comment>
<keyword evidence="9" id="KW-0175">Coiled coil</keyword>
<dbReference type="EC" id="2.7.11.1" evidence="1"/>
<dbReference type="SUPFAM" id="SSF56112">
    <property type="entry name" value="Protein kinase-like (PK-like)"/>
    <property type="match status" value="1"/>
</dbReference>
<feature type="compositionally biased region" description="Polar residues" evidence="10">
    <location>
        <begin position="324"/>
        <end position="351"/>
    </location>
</feature>
<dbReference type="InterPro" id="IPR051234">
    <property type="entry name" value="TAO_STE20_kinase"/>
</dbReference>
<protein>
    <recommendedName>
        <fullName evidence="1">non-specific serine/threonine protein kinase</fullName>
        <ecNumber evidence="1">2.7.11.1</ecNumber>
    </recommendedName>
</protein>
<evidence type="ECO:0000313" key="12">
    <source>
        <dbReference type="EMBL" id="KAI6653505.1"/>
    </source>
</evidence>
<evidence type="ECO:0000256" key="3">
    <source>
        <dbReference type="ARBA" id="ARBA00022679"/>
    </source>
</evidence>
<feature type="coiled-coil region" evidence="9">
    <location>
        <begin position="397"/>
        <end position="450"/>
    </location>
</feature>